<evidence type="ECO:0000256" key="1">
    <source>
        <dbReference type="ARBA" id="ARBA00022490"/>
    </source>
</evidence>
<dbReference type="Gene3D" id="3.60.20.10">
    <property type="entry name" value="Glutamine Phosphoribosylpyrophosphate, subunit 1, domain 1"/>
    <property type="match status" value="1"/>
</dbReference>
<dbReference type="CDD" id="cd03761">
    <property type="entry name" value="proteasome_beta_type_5"/>
    <property type="match status" value="1"/>
</dbReference>
<evidence type="ECO:0000256" key="3">
    <source>
        <dbReference type="ARBA" id="ARBA00023145"/>
    </source>
</evidence>
<dbReference type="GO" id="GO:0051603">
    <property type="term" value="P:proteolysis involved in protein catabolic process"/>
    <property type="evidence" value="ECO:0007669"/>
    <property type="project" value="InterPro"/>
</dbReference>
<name>A0A834KD15_VESGE</name>
<dbReference type="Pfam" id="PF00227">
    <property type="entry name" value="Proteasome"/>
    <property type="match status" value="2"/>
</dbReference>
<dbReference type="EMBL" id="JACSDZ010000004">
    <property type="protein sequence ID" value="KAF7405744.1"/>
    <property type="molecule type" value="Genomic_DNA"/>
</dbReference>
<dbReference type="GO" id="GO:0005839">
    <property type="term" value="C:proteasome core complex"/>
    <property type="evidence" value="ECO:0007669"/>
    <property type="project" value="InterPro"/>
</dbReference>
<comment type="caution">
    <text evidence="7">The sequence shown here is derived from an EMBL/GenBank/DDBJ whole genome shotgun (WGS) entry which is preliminary data.</text>
</comment>
<dbReference type="Proteomes" id="UP000617340">
    <property type="component" value="Unassembled WGS sequence"/>
</dbReference>
<comment type="subcellular location">
    <subcellularLocation>
        <location evidence="6">Cytoplasm</location>
    </subcellularLocation>
    <subcellularLocation>
        <location evidence="6">Nucleus</location>
    </subcellularLocation>
</comment>
<dbReference type="GO" id="GO:0005634">
    <property type="term" value="C:nucleus"/>
    <property type="evidence" value="ECO:0007669"/>
    <property type="project" value="UniProtKB-SubCell"/>
</dbReference>
<accession>A0A834KD15</accession>
<sequence>MALAEVCGLNSYVDFNFLQEKDKLPGEIEKYTRNFTNNVQLAVPPYINPAESLAQLSASTDESGKHLKIQFDHGTTTLGFQYQGGIILAVDSRATGGQFIGSQTMKKIVEINDYLLGTLAGGAADCVYWDRVLAKQCRMYELRNRERISIAAASKLLSNMVYNYKGMGLSMGMMLAGWDKRGPGMYYIDSEDSGYHWDLTDKEAYELGRRAIYHATHRDAYSGGIVRVYHMKSTGWVHISDEDCKDLHYMYQEQKLAGSSK</sequence>
<keyword evidence="8" id="KW-1185">Reference proteome</keyword>
<evidence type="ECO:0000313" key="8">
    <source>
        <dbReference type="Proteomes" id="UP000617340"/>
    </source>
</evidence>
<protein>
    <recommendedName>
        <fullName evidence="6">Proteasome subunit beta</fullName>
    </recommendedName>
</protein>
<keyword evidence="1 6" id="KW-0963">Cytoplasm</keyword>
<proteinExistence type="inferred from homology"/>
<comment type="function">
    <text evidence="6">Component of the proteasome, a multicatalytic proteinase complex which is characterized by its ability to cleave peptides with Arg, Phe, Tyr, Leu, and Glu adjacent to the leaving group at neutral or slightly basic pH. The proteasome has an ATP-dependent proteolytic activity.</text>
</comment>
<keyword evidence="6" id="KW-0539">Nucleus</keyword>
<dbReference type="SUPFAM" id="SSF56235">
    <property type="entry name" value="N-terminal nucleophile aminohydrolases (Ntn hydrolases)"/>
    <property type="match status" value="1"/>
</dbReference>
<organism evidence="7 8">
    <name type="scientific">Vespula germanica</name>
    <name type="common">German yellow jacket</name>
    <name type="synonym">Paravespula germanica</name>
    <dbReference type="NCBI Taxonomy" id="30212"/>
    <lineage>
        <taxon>Eukaryota</taxon>
        <taxon>Metazoa</taxon>
        <taxon>Ecdysozoa</taxon>
        <taxon>Arthropoda</taxon>
        <taxon>Hexapoda</taxon>
        <taxon>Insecta</taxon>
        <taxon>Pterygota</taxon>
        <taxon>Neoptera</taxon>
        <taxon>Endopterygota</taxon>
        <taxon>Hymenoptera</taxon>
        <taxon>Apocrita</taxon>
        <taxon>Aculeata</taxon>
        <taxon>Vespoidea</taxon>
        <taxon>Vespidae</taxon>
        <taxon>Vespinae</taxon>
        <taxon>Vespula</taxon>
    </lineage>
</organism>
<gene>
    <name evidence="7" type="ORF">HZH68_005113</name>
</gene>
<dbReference type="GO" id="GO:0005737">
    <property type="term" value="C:cytoplasm"/>
    <property type="evidence" value="ECO:0007669"/>
    <property type="project" value="UniProtKB-SubCell"/>
</dbReference>
<dbReference type="PANTHER" id="PTHR32194:SF3">
    <property type="entry name" value="PROTEASOME SUBUNIT BETA"/>
    <property type="match status" value="1"/>
</dbReference>
<dbReference type="InterPro" id="IPR029055">
    <property type="entry name" value="Ntn_hydrolases_N"/>
</dbReference>
<evidence type="ECO:0000256" key="2">
    <source>
        <dbReference type="ARBA" id="ARBA00022942"/>
    </source>
</evidence>
<dbReference type="AlphaFoldDB" id="A0A834KD15"/>
<comment type="subunit">
    <text evidence="5">The 26S proteasome consists of a 20S proteasome core and two 19S regulatory subunits. The 20S proteasome core is composed of 28 subunits that are arranged in four stacked rings, resulting in a barrel-shaped structure. The two end rings are each formed by seven alpha subunits, and the two central rings are each formed by seven beta subunits. The catalytic chamber with the active sites is on the inside of the barrel.</text>
</comment>
<comment type="function">
    <text evidence="4">Non-catalytic component of the proteasome, a multicatalytic proteinase complex which is characterized by its ability to cleave peptides with Arg, Phe, Tyr, Leu, and Glu adjacent to the leaving group at neutral or slightly basic pH. The proteasome has an ATP-dependent proteolytic activity.</text>
</comment>
<dbReference type="PANTHER" id="PTHR32194">
    <property type="entry name" value="METALLOPROTEASE TLDD"/>
    <property type="match status" value="1"/>
</dbReference>
<dbReference type="InterPro" id="IPR016050">
    <property type="entry name" value="Proteasome_bsu_CS"/>
</dbReference>
<keyword evidence="3" id="KW-0865">Zymogen</keyword>
<comment type="similarity">
    <text evidence="6">Belongs to the peptidase T1B family.</text>
</comment>
<keyword evidence="2 6" id="KW-0647">Proteasome</keyword>
<dbReference type="InterPro" id="IPR001353">
    <property type="entry name" value="Proteasome_sua/b"/>
</dbReference>
<dbReference type="PROSITE" id="PS00854">
    <property type="entry name" value="PROTEASOME_BETA_1"/>
    <property type="match status" value="1"/>
</dbReference>
<evidence type="ECO:0000256" key="4">
    <source>
        <dbReference type="ARBA" id="ARBA00024953"/>
    </source>
</evidence>
<evidence type="ECO:0000256" key="6">
    <source>
        <dbReference type="RuleBase" id="RU004203"/>
    </source>
</evidence>
<evidence type="ECO:0000256" key="5">
    <source>
        <dbReference type="ARBA" id="ARBA00026071"/>
    </source>
</evidence>
<evidence type="ECO:0000313" key="7">
    <source>
        <dbReference type="EMBL" id="KAF7405744.1"/>
    </source>
</evidence>
<dbReference type="InterPro" id="IPR023333">
    <property type="entry name" value="Proteasome_suB-type"/>
</dbReference>
<comment type="subunit">
    <text evidence="6">Component of the proteasome complex.</text>
</comment>
<reference evidence="7" key="1">
    <citation type="journal article" date="2020" name="G3 (Bethesda)">
        <title>High-Quality Assemblies for Three Invasive Social Wasps from the &lt;i&gt;Vespula&lt;/i&gt; Genus.</title>
        <authorList>
            <person name="Harrop T.W.R."/>
            <person name="Guhlin J."/>
            <person name="McLaughlin G.M."/>
            <person name="Permina E."/>
            <person name="Stockwell P."/>
            <person name="Gilligan J."/>
            <person name="Le Lec M.F."/>
            <person name="Gruber M.A.M."/>
            <person name="Quinn O."/>
            <person name="Lovegrove M."/>
            <person name="Duncan E.J."/>
            <person name="Remnant E.J."/>
            <person name="Van Eeckhoven J."/>
            <person name="Graham B."/>
            <person name="Knapp R.A."/>
            <person name="Langford K.W."/>
            <person name="Kronenberg Z."/>
            <person name="Press M.O."/>
            <person name="Eacker S.M."/>
            <person name="Wilson-Rankin E.E."/>
            <person name="Purcell J."/>
            <person name="Lester P.J."/>
            <person name="Dearden P.K."/>
        </authorList>
    </citation>
    <scope>NUCLEOTIDE SEQUENCE</scope>
    <source>
        <strain evidence="7">Linc-1</strain>
    </source>
</reference>